<keyword evidence="5 7" id="KW-1133">Transmembrane helix</keyword>
<comment type="subcellular location">
    <subcellularLocation>
        <location evidence="1 7">Cell membrane</location>
        <topology evidence="1 7">Multi-pass membrane protein</topology>
    </subcellularLocation>
</comment>
<dbReference type="GO" id="GO:0055085">
    <property type="term" value="P:transmembrane transport"/>
    <property type="evidence" value="ECO:0007669"/>
    <property type="project" value="InterPro"/>
</dbReference>
<dbReference type="Pfam" id="PF00528">
    <property type="entry name" value="BPD_transp_1"/>
    <property type="match status" value="1"/>
</dbReference>
<dbReference type="SUPFAM" id="SSF161098">
    <property type="entry name" value="MetI-like"/>
    <property type="match status" value="1"/>
</dbReference>
<proteinExistence type="inferred from homology"/>
<protein>
    <submittedName>
        <fullName evidence="8">ABC transporter, permease protein</fullName>
    </submittedName>
</protein>
<organism evidence="8 9">
    <name type="scientific">Bifidobacterium adolescentis</name>
    <dbReference type="NCBI Taxonomy" id="1680"/>
    <lineage>
        <taxon>Bacteria</taxon>
        <taxon>Bacillati</taxon>
        <taxon>Actinomycetota</taxon>
        <taxon>Actinomycetes</taxon>
        <taxon>Bifidobacteriales</taxon>
        <taxon>Bifidobacteriaceae</taxon>
        <taxon>Bifidobacterium</taxon>
    </lineage>
</organism>
<evidence type="ECO:0000256" key="5">
    <source>
        <dbReference type="ARBA" id="ARBA00022989"/>
    </source>
</evidence>
<dbReference type="InterPro" id="IPR000515">
    <property type="entry name" value="MetI-like"/>
</dbReference>
<keyword evidence="6 7" id="KW-0472">Membrane</keyword>
<evidence type="ECO:0000256" key="7">
    <source>
        <dbReference type="RuleBase" id="RU363032"/>
    </source>
</evidence>
<dbReference type="PROSITE" id="PS50928">
    <property type="entry name" value="ABC_TM1"/>
    <property type="match status" value="1"/>
</dbReference>
<comment type="caution">
    <text evidence="8">The sequence shown here is derived from an EMBL/GenBank/DDBJ whole genome shotgun (WGS) entry which is preliminary data.</text>
</comment>
<feature type="transmembrane region" description="Helical" evidence="7">
    <location>
        <begin position="165"/>
        <end position="187"/>
    </location>
</feature>
<dbReference type="GO" id="GO:0005886">
    <property type="term" value="C:plasma membrane"/>
    <property type="evidence" value="ECO:0007669"/>
    <property type="project" value="UniProtKB-SubCell"/>
</dbReference>
<dbReference type="CDD" id="cd06261">
    <property type="entry name" value="TM_PBP2"/>
    <property type="match status" value="1"/>
</dbReference>
<evidence type="ECO:0000256" key="3">
    <source>
        <dbReference type="ARBA" id="ARBA00022475"/>
    </source>
</evidence>
<dbReference type="PANTHER" id="PTHR30193">
    <property type="entry name" value="ABC TRANSPORTER PERMEASE PROTEIN"/>
    <property type="match status" value="1"/>
</dbReference>
<dbReference type="AlphaFoldDB" id="A0A1X2ZNS9"/>
<keyword evidence="3" id="KW-1003">Cell membrane</keyword>
<feature type="transmembrane region" description="Helical" evidence="7">
    <location>
        <begin position="83"/>
        <end position="104"/>
    </location>
</feature>
<dbReference type="InterPro" id="IPR035906">
    <property type="entry name" value="MetI-like_sf"/>
</dbReference>
<keyword evidence="2 7" id="KW-0813">Transport</keyword>
<accession>A0A1X2ZNS9</accession>
<keyword evidence="4 7" id="KW-0812">Transmembrane</keyword>
<evidence type="ECO:0000256" key="1">
    <source>
        <dbReference type="ARBA" id="ARBA00004651"/>
    </source>
</evidence>
<evidence type="ECO:0000256" key="2">
    <source>
        <dbReference type="ARBA" id="ARBA00022448"/>
    </source>
</evidence>
<dbReference type="Gene3D" id="1.10.3720.10">
    <property type="entry name" value="MetI-like"/>
    <property type="match status" value="1"/>
</dbReference>
<sequence>MEGKSTVGREKLRRHLAGSSVNLFYVPALILVTVFSVYPLFSGFALSLTNWDGLNPEKTFVGLANYVTMLHDANFRTILVNTLIYGVGSTIIQQVLGLALALLLNSKIRGRNALRAIIYLPALVSAVIMGTMYYLIFQYQQGALNTILSALGLQKVVWFNNPTTAVVIILLVNSFQFCGTSMIIYLAGLQGMDQSVVEAASLDGATGWTKFWNITMPMLMPAFSTSVVLNLIGGLKLFDVIKVLTGGGPGYSTHSISTYISSVYFDNQNAGYASAIGVVLFIIIAVVTGLMNKGLDKLGWES</sequence>
<feature type="transmembrane region" description="Helical" evidence="7">
    <location>
        <begin position="218"/>
        <end position="238"/>
    </location>
</feature>
<dbReference type="EMBL" id="LNKH01000010">
    <property type="protein sequence ID" value="OSG96023.1"/>
    <property type="molecule type" value="Genomic_DNA"/>
</dbReference>
<feature type="transmembrane region" description="Helical" evidence="7">
    <location>
        <begin position="270"/>
        <end position="291"/>
    </location>
</feature>
<reference evidence="8 9" key="1">
    <citation type="journal article" date="2016" name="Sci. Rep.">
        <title>Evaluation of genetic diversity among strains of the human gut commensal Bifidobacterium adolescentis.</title>
        <authorList>
            <person name="Duranti S."/>
            <person name="Milani C."/>
            <person name="Lugli G.A."/>
            <person name="Mancabelli L."/>
            <person name="Turroni F."/>
            <person name="Ferrario C."/>
            <person name="Mangifesta M."/>
            <person name="Viappiani A."/>
            <person name="Sanchez B."/>
            <person name="Margolles A."/>
            <person name="van Sinderen D."/>
            <person name="Ventura M."/>
        </authorList>
    </citation>
    <scope>NUCLEOTIDE SEQUENCE [LARGE SCALE GENOMIC DNA]</scope>
    <source>
        <strain evidence="8 9">AL46-2</strain>
    </source>
</reference>
<evidence type="ECO:0000313" key="8">
    <source>
        <dbReference type="EMBL" id="OSG96023.1"/>
    </source>
</evidence>
<comment type="similarity">
    <text evidence="7">Belongs to the binding-protein-dependent transport system permease family.</text>
</comment>
<dbReference type="Proteomes" id="UP000193905">
    <property type="component" value="Unassembled WGS sequence"/>
</dbReference>
<evidence type="ECO:0000256" key="4">
    <source>
        <dbReference type="ARBA" id="ARBA00022692"/>
    </source>
</evidence>
<gene>
    <name evidence="8" type="ORF">AL0462_1623</name>
</gene>
<feature type="transmembrane region" description="Helical" evidence="7">
    <location>
        <begin position="21"/>
        <end position="41"/>
    </location>
</feature>
<evidence type="ECO:0000256" key="6">
    <source>
        <dbReference type="ARBA" id="ARBA00023136"/>
    </source>
</evidence>
<name>A0A1X2ZNS9_BIFAD</name>
<feature type="transmembrane region" description="Helical" evidence="7">
    <location>
        <begin position="116"/>
        <end position="136"/>
    </location>
</feature>
<evidence type="ECO:0000313" key="9">
    <source>
        <dbReference type="Proteomes" id="UP000193905"/>
    </source>
</evidence>
<dbReference type="PANTHER" id="PTHR30193:SF37">
    <property type="entry name" value="INNER MEMBRANE ABC TRANSPORTER PERMEASE PROTEIN YCJO"/>
    <property type="match status" value="1"/>
</dbReference>
<dbReference type="InterPro" id="IPR051393">
    <property type="entry name" value="ABC_transporter_permease"/>
</dbReference>
<dbReference type="RefSeq" id="WP_085381180.1">
    <property type="nucleotide sequence ID" value="NZ_JABEZS010000007.1"/>
</dbReference>